<proteinExistence type="predicted"/>
<dbReference type="PANTHER" id="PTHR43432:SF6">
    <property type="entry name" value="RADICAL SAM CORE DOMAIN-CONTAINING PROTEIN"/>
    <property type="match status" value="1"/>
</dbReference>
<dbReference type="SFLD" id="SFLDS00029">
    <property type="entry name" value="Radical_SAM"/>
    <property type="match status" value="1"/>
</dbReference>
<dbReference type="Gene3D" id="3.80.30.30">
    <property type="match status" value="1"/>
</dbReference>
<dbReference type="SUPFAM" id="SSF102114">
    <property type="entry name" value="Radical SAM enzymes"/>
    <property type="match status" value="1"/>
</dbReference>
<comment type="caution">
    <text evidence="5">The sequence shown here is derived from an EMBL/GenBank/DDBJ whole genome shotgun (WGS) entry which is preliminary data.</text>
</comment>
<keyword evidence="1" id="KW-0479">Metal-binding</keyword>
<dbReference type="Pfam" id="PF04055">
    <property type="entry name" value="Radical_SAM"/>
    <property type="match status" value="1"/>
</dbReference>
<dbReference type="GO" id="GO:0051536">
    <property type="term" value="F:iron-sulfur cluster binding"/>
    <property type="evidence" value="ECO:0007669"/>
    <property type="project" value="UniProtKB-KW"/>
</dbReference>
<dbReference type="Proteomes" id="UP000074294">
    <property type="component" value="Unassembled WGS sequence"/>
</dbReference>
<dbReference type="SFLD" id="SFLDG01084">
    <property type="entry name" value="Uncharacterised_Radical_SAM_Su"/>
    <property type="match status" value="1"/>
</dbReference>
<evidence type="ECO:0000259" key="4">
    <source>
        <dbReference type="PROSITE" id="PS51918"/>
    </source>
</evidence>
<feature type="domain" description="Radical SAM core" evidence="4">
    <location>
        <begin position="18"/>
        <end position="261"/>
    </location>
</feature>
<dbReference type="InterPro" id="IPR058240">
    <property type="entry name" value="rSAM_sf"/>
</dbReference>
<evidence type="ECO:0000256" key="2">
    <source>
        <dbReference type="ARBA" id="ARBA00023004"/>
    </source>
</evidence>
<evidence type="ECO:0000313" key="6">
    <source>
        <dbReference type="Proteomes" id="UP000074294"/>
    </source>
</evidence>
<dbReference type="GO" id="GO:0003824">
    <property type="term" value="F:catalytic activity"/>
    <property type="evidence" value="ECO:0007669"/>
    <property type="project" value="InterPro"/>
</dbReference>
<dbReference type="STRING" id="1776334.APZ16_00295"/>
<evidence type="ECO:0000256" key="3">
    <source>
        <dbReference type="ARBA" id="ARBA00023014"/>
    </source>
</evidence>
<dbReference type="CDD" id="cd01335">
    <property type="entry name" value="Radical_SAM"/>
    <property type="match status" value="1"/>
</dbReference>
<dbReference type="AlphaFoldDB" id="A0A147JZ27"/>
<dbReference type="PANTHER" id="PTHR43432">
    <property type="entry name" value="SLR0285 PROTEIN"/>
    <property type="match status" value="1"/>
</dbReference>
<name>A0A147JZ27_HADYE</name>
<keyword evidence="2" id="KW-0408">Iron</keyword>
<reference evidence="5 6" key="1">
    <citation type="journal article" date="2016" name="Nat. Microbiol.">
        <title>Genomic inference of the metabolism of cosmopolitan subsurface Archaea, Hadesarchaea.</title>
        <authorList>
            <person name="Baker B.J."/>
            <person name="Saw J.H."/>
            <person name="Lind A.E."/>
            <person name="Lazar C.S."/>
            <person name="Hinrichs K.-U."/>
            <person name="Teske A.P."/>
            <person name="Ettema T.J."/>
        </authorList>
    </citation>
    <scope>NUCLEOTIDE SEQUENCE [LARGE SCALE GENOMIC DNA]</scope>
</reference>
<sequence length="271" mass="30202">MGVQYTFISCRTALSPSGLPGLTYSLNPYVGCEHGCAYCYSPSVLKDKQLAESWGRAVRVKRDIAEVLAFEVNHKNRGVVGVSTVTDPYQPIEKTVELTRKCIEILAQHDFPVSLQTKSDLILRDSDLIAPKKFDVGVTITTMDRDLARLLEPGASPPDARAQVIEEFSERGVDTWIFLGPIIPEINDDEKSLREVIAIAARSRSKILYDRLNLRQWVLERLQPALEGERPGLVERLPQILGGGTFWREICSRIKSICSALGVRCEAAFLS</sequence>
<dbReference type="InterPro" id="IPR007197">
    <property type="entry name" value="rSAM"/>
</dbReference>
<gene>
    <name evidence="5" type="ORF">APZ16_00295</name>
</gene>
<dbReference type="EMBL" id="LQMQ01000014">
    <property type="protein sequence ID" value="KUO41751.1"/>
    <property type="molecule type" value="Genomic_DNA"/>
</dbReference>
<accession>A0A147JZ27</accession>
<keyword evidence="3" id="KW-0411">Iron-sulfur</keyword>
<dbReference type="GO" id="GO:0046872">
    <property type="term" value="F:metal ion binding"/>
    <property type="evidence" value="ECO:0007669"/>
    <property type="project" value="UniProtKB-KW"/>
</dbReference>
<evidence type="ECO:0000256" key="1">
    <source>
        <dbReference type="ARBA" id="ARBA00022723"/>
    </source>
</evidence>
<protein>
    <recommendedName>
        <fullName evidence="4">Radical SAM core domain-containing protein</fullName>
    </recommendedName>
</protein>
<evidence type="ECO:0000313" key="5">
    <source>
        <dbReference type="EMBL" id="KUO41751.1"/>
    </source>
</evidence>
<organism evidence="5 6">
    <name type="scientific">Hadarchaeum yellowstonense</name>
    <dbReference type="NCBI Taxonomy" id="1776334"/>
    <lineage>
        <taxon>Archaea</taxon>
        <taxon>Methanobacteriati</taxon>
        <taxon>Candidatus Hadarchaeota</taxon>
        <taxon>Candidatus Hadarchaeia</taxon>
        <taxon>Candidatus Hadarchaeales</taxon>
        <taxon>Candidatus Hadarchaeaceae</taxon>
        <taxon>Candidatus Hadarchaeum</taxon>
    </lineage>
</organism>
<dbReference type="PROSITE" id="PS51918">
    <property type="entry name" value="RADICAL_SAM"/>
    <property type="match status" value="1"/>
</dbReference>
<dbReference type="InterPro" id="IPR040086">
    <property type="entry name" value="MJ0683-like"/>
</dbReference>